<proteinExistence type="predicted"/>
<name>A0ABQ1MIL7_9SPHI</name>
<organism evidence="1 2">
    <name type="scientific">Parapedobacter defluvii</name>
    <dbReference type="NCBI Taxonomy" id="2045106"/>
    <lineage>
        <taxon>Bacteria</taxon>
        <taxon>Pseudomonadati</taxon>
        <taxon>Bacteroidota</taxon>
        <taxon>Sphingobacteriia</taxon>
        <taxon>Sphingobacteriales</taxon>
        <taxon>Sphingobacteriaceae</taxon>
        <taxon>Parapedobacter</taxon>
    </lineage>
</organism>
<evidence type="ECO:0000313" key="1">
    <source>
        <dbReference type="EMBL" id="GGC37989.1"/>
    </source>
</evidence>
<sequence length="255" mass="28376">MAYQKGDIKLEGQLGDLTFYKRNGAHLARAKRGVSATRIAKDPKFARTRENNTEFGRASAIGKLIRQSLHPILPLFHEGTMQTRLNKRILQVIKNDGVNPRGQRDLLAENLHLLTGFSFNKDSAWKDVYYAPTLCQLNTSTGKLQLFLPSYWGPSVLNPPKPDGDGRISGARFTVAAISLDLEAEIRSSVYEHSPILPTAGTLPDQLFELDIERPDLPLIALTGLVFFRSVGEYDVPVEKPMQNALDIIDVFCSV</sequence>
<dbReference type="RefSeq" id="WP_188752518.1">
    <property type="nucleotide sequence ID" value="NZ_BMIK01000012.1"/>
</dbReference>
<accession>A0ABQ1MIL7</accession>
<reference evidence="2" key="1">
    <citation type="journal article" date="2019" name="Int. J. Syst. Evol. Microbiol.">
        <title>The Global Catalogue of Microorganisms (GCM) 10K type strain sequencing project: providing services to taxonomists for standard genome sequencing and annotation.</title>
        <authorList>
            <consortium name="The Broad Institute Genomics Platform"/>
            <consortium name="The Broad Institute Genome Sequencing Center for Infectious Disease"/>
            <person name="Wu L."/>
            <person name="Ma J."/>
        </authorList>
    </citation>
    <scope>NUCLEOTIDE SEQUENCE [LARGE SCALE GENOMIC DNA]</scope>
    <source>
        <strain evidence="2">CGMCC 1.15342</strain>
    </source>
</reference>
<keyword evidence="2" id="KW-1185">Reference proteome</keyword>
<evidence type="ECO:0000313" key="2">
    <source>
        <dbReference type="Proteomes" id="UP000597338"/>
    </source>
</evidence>
<dbReference type="Proteomes" id="UP000597338">
    <property type="component" value="Unassembled WGS sequence"/>
</dbReference>
<gene>
    <name evidence="1" type="ORF">GCM10011386_32620</name>
</gene>
<protein>
    <submittedName>
        <fullName evidence="1">Uncharacterized protein</fullName>
    </submittedName>
</protein>
<comment type="caution">
    <text evidence="1">The sequence shown here is derived from an EMBL/GenBank/DDBJ whole genome shotgun (WGS) entry which is preliminary data.</text>
</comment>
<dbReference type="EMBL" id="BMIK01000012">
    <property type="protein sequence ID" value="GGC37989.1"/>
    <property type="molecule type" value="Genomic_DNA"/>
</dbReference>